<evidence type="ECO:0000313" key="4">
    <source>
        <dbReference type="Proteomes" id="UP000334923"/>
    </source>
</evidence>
<feature type="region of interest" description="Disordered" evidence="1">
    <location>
        <begin position="25"/>
        <end position="83"/>
    </location>
</feature>
<evidence type="ECO:0000256" key="2">
    <source>
        <dbReference type="SAM" id="Phobius"/>
    </source>
</evidence>
<accession>A0A5E6MEY4</accession>
<evidence type="ECO:0000313" key="3">
    <source>
        <dbReference type="EMBL" id="VVM06926.1"/>
    </source>
</evidence>
<dbReference type="EMBL" id="CABFVA020000077">
    <property type="protein sequence ID" value="VVM06926.1"/>
    <property type="molecule type" value="Genomic_DNA"/>
</dbReference>
<dbReference type="AlphaFoldDB" id="A0A5E6MEY4"/>
<dbReference type="OrthoDB" id="183786at2"/>
<gene>
    <name evidence="3" type="ORF">MAMT_01455</name>
</gene>
<proteinExistence type="predicted"/>
<keyword evidence="2" id="KW-1133">Transmembrane helix</keyword>
<reference evidence="3 4" key="1">
    <citation type="submission" date="2019-09" db="EMBL/GenBank/DDBJ databases">
        <authorList>
            <person name="Cremers G."/>
        </authorList>
    </citation>
    <scope>NUCLEOTIDE SEQUENCE [LARGE SCALE GENOMIC DNA]</scope>
    <source>
        <strain evidence="3">4A</strain>
    </source>
</reference>
<dbReference type="RefSeq" id="WP_142660296.1">
    <property type="nucleotide sequence ID" value="NZ_CABFVA020000077.1"/>
</dbReference>
<keyword evidence="2" id="KW-0472">Membrane</keyword>
<protein>
    <submittedName>
        <fullName evidence="3">Uncharacterized protein</fullName>
    </submittedName>
</protein>
<organism evidence="3 4">
    <name type="scientific">Methylacidimicrobium tartarophylax</name>
    <dbReference type="NCBI Taxonomy" id="1041768"/>
    <lineage>
        <taxon>Bacteria</taxon>
        <taxon>Pseudomonadati</taxon>
        <taxon>Verrucomicrobiota</taxon>
        <taxon>Methylacidimicrobium</taxon>
    </lineage>
</organism>
<sequence length="523" mass="57152">MNVLNRLQSVSKIWRPKSPKVVLLDPEAASSNVPHEEAAGSDGGQQVAKNGVHANGGGSASESLVPYGSATVEPTSAPEPRGKRGGGLLLLSLGGGILLLGGLAIAGFSNWWNHLQVPGSVADEEYHAYDRTVAQYEKWRNEILDRINGAGNGAAPAKKFGMFEAKTHLPPEEAVHACLRRHLPGYVTIVSIEPVGYRTVGSAEELDYLVTVESAVDLYVVPALAAPGPPDNAPELVKQVWPDLLWDATLPPGMEFKAGEKDRYLLAKADQKLSFFWKIEKAQIVDGKWRIQRVAPALLEWNNGFLAVGLDNTLQGGSAIPPLFLCRSKDLEEYSASFDRCLAEVKRSYDDMEADIAQAKKELGLEVAKAPGGIRKGIDMARVKQARSDAFNEGMNKGQDFSDNVLANAEGTTGMGIVPVAEVAAPFLSGLFHSKNAEKEEIARQRARARDEYRERMARHARQAKEAEQKGNQYQAQQESKFVQDYRDLAGKRVAEIRQFVQKTAMAEDEAGRAKDNRALREQ</sequence>
<keyword evidence="4" id="KW-1185">Reference proteome</keyword>
<feature type="region of interest" description="Disordered" evidence="1">
    <location>
        <begin position="460"/>
        <end position="479"/>
    </location>
</feature>
<feature type="compositionally biased region" description="Basic and acidic residues" evidence="1">
    <location>
        <begin position="460"/>
        <end position="469"/>
    </location>
</feature>
<evidence type="ECO:0000256" key="1">
    <source>
        <dbReference type="SAM" id="MobiDB-lite"/>
    </source>
</evidence>
<feature type="transmembrane region" description="Helical" evidence="2">
    <location>
        <begin position="88"/>
        <end position="112"/>
    </location>
</feature>
<keyword evidence="2" id="KW-0812">Transmembrane</keyword>
<dbReference type="Proteomes" id="UP000334923">
    <property type="component" value="Unassembled WGS sequence"/>
</dbReference>
<feature type="compositionally biased region" description="Polar residues" evidence="1">
    <location>
        <begin position="470"/>
        <end position="479"/>
    </location>
</feature>
<name>A0A5E6MEY4_9BACT</name>